<dbReference type="InterPro" id="IPR027417">
    <property type="entry name" value="P-loop_NTPase"/>
</dbReference>
<keyword evidence="3" id="KW-0963">Cytoplasm</keyword>
<dbReference type="InterPro" id="IPR036388">
    <property type="entry name" value="WH-like_DNA-bd_sf"/>
</dbReference>
<dbReference type="PROSITE" id="PS51722">
    <property type="entry name" value="G_TR_2"/>
    <property type="match status" value="1"/>
</dbReference>
<dbReference type="InterPro" id="IPR009000">
    <property type="entry name" value="Transl_B-barrel_sf"/>
</dbReference>
<evidence type="ECO:0000256" key="4">
    <source>
        <dbReference type="ARBA" id="ARBA00022741"/>
    </source>
</evidence>
<dbReference type="Gene3D" id="1.10.10.10">
    <property type="entry name" value="Winged helix-like DNA-binding domain superfamily/Winged helix DNA-binding domain"/>
    <property type="match status" value="1"/>
</dbReference>
<keyword evidence="6" id="KW-0342">GTP-binding</keyword>
<dbReference type="GO" id="GO:0003723">
    <property type="term" value="F:RNA binding"/>
    <property type="evidence" value="ECO:0007669"/>
    <property type="project" value="InterPro"/>
</dbReference>
<proteinExistence type="predicted"/>
<reference evidence="10" key="1">
    <citation type="submission" date="2019-09" db="EMBL/GenBank/DDBJ databases">
        <title>Characterisation of the sponge microbiome using genome-centric metagenomics.</title>
        <authorList>
            <person name="Engelberts J.P."/>
            <person name="Robbins S.J."/>
            <person name="De Goeij J.M."/>
            <person name="Aranda M."/>
            <person name="Bell S.C."/>
            <person name="Webster N.S."/>
        </authorList>
    </citation>
    <scope>NUCLEOTIDE SEQUENCE</scope>
    <source>
        <strain evidence="10">SB0662_bin_9</strain>
    </source>
</reference>
<dbReference type="AlphaFoldDB" id="A0A6B1DXZ9"/>
<dbReference type="GO" id="GO:0005525">
    <property type="term" value="F:GTP binding"/>
    <property type="evidence" value="ECO:0007669"/>
    <property type="project" value="UniProtKB-KW"/>
</dbReference>
<sequence length="671" mass="74533">MDAVAPECRVVRQRFEQTGNRRRGWRGGAVGMRVLSTAGHVDHGKSALVQALTGTDPDRLAEEKRRGLTIELGYAFLDSDPPDPARRTGLVDVPGHLDFIRNMLAGLSGIDAAILVVAADDGVMPQTREHLSILDLLRVPACLPVLSKVDAVEDPEWLELVELDLADHLAQTRYADAAILRMSAHEGIGLEDLRQAIFDLPERSPEAVLDQPARLHVDRVFVRSGFGTVVTGTLSAGTLELGQTVGLQPSGLIGRIRGLQSYHETKDRCVAGARVAVNISGVSHGDVQRGDALCTEGTMVPSRLADVKVELLSHAFKGLEHNLDIMLFHGTTETIARVRLIGSQEIEPGRRGYCQLVLSEPMVLDAGDRFIVRLPSPSVTLGGGEVLDPAPDRHWKRFHTGSLERFRVLDADDFKLQLDYKIRTRPLISQSELLTQAGTEATQWCRHLEQEIAEGRVWFLEGSSGPWLVPDRAAREWRDFAEETLGEWHRTWPLRPGQPRGELLARLTGWMRRRYQVSASSSQLNAAMAAWHADDRIVAEGDIVRLPDHKVKYSPEQARLTDRLTQTLEAAEFLPPNKGDVLQMLEGDQELLDHLLVSGQCVALDQDVIFLASVHRRAQDAVLRILDELGSVTMAQVRDRLPTSRKYAQALLERMDQDQLTRRDGNLRTRA</sequence>
<organism evidence="10">
    <name type="scientific">Caldilineaceae bacterium SB0662_bin_9</name>
    <dbReference type="NCBI Taxonomy" id="2605258"/>
    <lineage>
        <taxon>Bacteria</taxon>
        <taxon>Bacillati</taxon>
        <taxon>Chloroflexota</taxon>
        <taxon>Caldilineae</taxon>
        <taxon>Caldilineales</taxon>
        <taxon>Caldilineaceae</taxon>
    </lineage>
</organism>
<gene>
    <name evidence="10" type="primary">selB</name>
    <name evidence="10" type="ORF">F4Y08_16620</name>
</gene>
<dbReference type="InterPro" id="IPR000795">
    <property type="entry name" value="T_Tr_GTP-bd_dom"/>
</dbReference>
<dbReference type="GO" id="GO:0003746">
    <property type="term" value="F:translation elongation factor activity"/>
    <property type="evidence" value="ECO:0007669"/>
    <property type="project" value="UniProtKB-KW"/>
</dbReference>
<dbReference type="Pfam" id="PF25461">
    <property type="entry name" value="Beta-barrel_SelB"/>
    <property type="match status" value="1"/>
</dbReference>
<dbReference type="InterPro" id="IPR050055">
    <property type="entry name" value="EF-Tu_GTPase"/>
</dbReference>
<evidence type="ECO:0000259" key="9">
    <source>
        <dbReference type="PROSITE" id="PS51722"/>
    </source>
</evidence>
<dbReference type="CDD" id="cd15491">
    <property type="entry name" value="selB_III"/>
    <property type="match status" value="1"/>
</dbReference>
<dbReference type="Pfam" id="PF09106">
    <property type="entry name" value="WHD_2nd_SelB"/>
    <property type="match status" value="1"/>
</dbReference>
<name>A0A6B1DXZ9_9CHLR</name>
<dbReference type="InterPro" id="IPR009001">
    <property type="entry name" value="Transl_elong_EF1A/Init_IF2_C"/>
</dbReference>
<dbReference type="SUPFAM" id="SSF50447">
    <property type="entry name" value="Translation proteins"/>
    <property type="match status" value="1"/>
</dbReference>
<dbReference type="PRINTS" id="PR00315">
    <property type="entry name" value="ELONGATNFCT"/>
</dbReference>
<dbReference type="InterPro" id="IPR015191">
    <property type="entry name" value="SelB_WHD4"/>
</dbReference>
<evidence type="ECO:0000256" key="5">
    <source>
        <dbReference type="ARBA" id="ARBA00022917"/>
    </source>
</evidence>
<dbReference type="GO" id="GO:0001514">
    <property type="term" value="P:selenocysteine incorporation"/>
    <property type="evidence" value="ECO:0007669"/>
    <property type="project" value="InterPro"/>
</dbReference>
<dbReference type="InterPro" id="IPR004161">
    <property type="entry name" value="EFTu-like_2"/>
</dbReference>
<keyword evidence="4" id="KW-0547">Nucleotide-binding</keyword>
<dbReference type="PANTHER" id="PTHR43721:SF22">
    <property type="entry name" value="ELONGATION FACTOR TU, MITOCHONDRIAL"/>
    <property type="match status" value="1"/>
</dbReference>
<dbReference type="Pfam" id="PF03144">
    <property type="entry name" value="GTP_EFTU_D2"/>
    <property type="match status" value="1"/>
</dbReference>
<evidence type="ECO:0000256" key="1">
    <source>
        <dbReference type="ARBA" id="ARBA00004496"/>
    </source>
</evidence>
<dbReference type="Gene3D" id="3.40.50.300">
    <property type="entry name" value="P-loop containing nucleotide triphosphate hydrolases"/>
    <property type="match status" value="1"/>
</dbReference>
<dbReference type="PANTHER" id="PTHR43721">
    <property type="entry name" value="ELONGATION FACTOR TU-RELATED"/>
    <property type="match status" value="1"/>
</dbReference>
<dbReference type="Pfam" id="PF00009">
    <property type="entry name" value="GTP_EFTU"/>
    <property type="match status" value="1"/>
</dbReference>
<dbReference type="GO" id="GO:0003924">
    <property type="term" value="F:GTPase activity"/>
    <property type="evidence" value="ECO:0007669"/>
    <property type="project" value="InterPro"/>
</dbReference>
<evidence type="ECO:0000256" key="8">
    <source>
        <dbReference type="ARBA" id="ARBA00031615"/>
    </source>
</evidence>
<dbReference type="SUPFAM" id="SSF50465">
    <property type="entry name" value="EF-Tu/eEF-1alpha/eIF2-gamma C-terminal domain"/>
    <property type="match status" value="1"/>
</dbReference>
<comment type="function">
    <text evidence="7">Translation factor necessary for the incorporation of selenocysteine into proteins. It probably replaces EF-Tu for the insertion of selenocysteine directed by the UGA codon. SelB binds GTP and GDP.</text>
</comment>
<keyword evidence="10" id="KW-0251">Elongation factor</keyword>
<keyword evidence="5" id="KW-0648">Protein biosynthesis</keyword>
<dbReference type="CDD" id="cd04171">
    <property type="entry name" value="SelB"/>
    <property type="match status" value="1"/>
</dbReference>
<evidence type="ECO:0000256" key="6">
    <source>
        <dbReference type="ARBA" id="ARBA00023134"/>
    </source>
</evidence>
<dbReference type="InterPro" id="IPR036390">
    <property type="entry name" value="WH_DNA-bd_sf"/>
</dbReference>
<evidence type="ECO:0000313" key="10">
    <source>
        <dbReference type="EMBL" id="MYD91926.1"/>
    </source>
</evidence>
<comment type="caution">
    <text evidence="10">The sequence shown here is derived from an EMBL/GenBank/DDBJ whole genome shotgun (WGS) entry which is preliminary data.</text>
</comment>
<dbReference type="Gene3D" id="1.10.10.2770">
    <property type="match status" value="1"/>
</dbReference>
<dbReference type="InterPro" id="IPR015190">
    <property type="entry name" value="Elong_fac_SelB-wing-hlx_typ-2"/>
</dbReference>
<dbReference type="NCBIfam" id="TIGR00475">
    <property type="entry name" value="selB"/>
    <property type="match status" value="1"/>
</dbReference>
<protein>
    <recommendedName>
        <fullName evidence="2">Selenocysteine-specific elongation factor</fullName>
    </recommendedName>
    <alternativeName>
        <fullName evidence="8">SelB translation factor</fullName>
    </alternativeName>
</protein>
<dbReference type="SUPFAM" id="SSF52540">
    <property type="entry name" value="P-loop containing nucleoside triphosphate hydrolases"/>
    <property type="match status" value="1"/>
</dbReference>
<dbReference type="Gene3D" id="2.40.30.10">
    <property type="entry name" value="Translation factors"/>
    <property type="match status" value="1"/>
</dbReference>
<dbReference type="GO" id="GO:0005829">
    <property type="term" value="C:cytosol"/>
    <property type="evidence" value="ECO:0007669"/>
    <property type="project" value="TreeGrafter"/>
</dbReference>
<dbReference type="InterPro" id="IPR004535">
    <property type="entry name" value="Transl_elong_SelB"/>
</dbReference>
<dbReference type="Pfam" id="PF09107">
    <property type="entry name" value="WHD_3rd_SelB"/>
    <property type="match status" value="1"/>
</dbReference>
<feature type="domain" description="Tr-type G" evidence="9">
    <location>
        <begin position="30"/>
        <end position="206"/>
    </location>
</feature>
<dbReference type="InterPro" id="IPR057335">
    <property type="entry name" value="Beta-barrel_SelB"/>
</dbReference>
<dbReference type="SUPFAM" id="SSF46785">
    <property type="entry name" value="Winged helix' DNA-binding domain"/>
    <property type="match status" value="2"/>
</dbReference>
<evidence type="ECO:0000256" key="3">
    <source>
        <dbReference type="ARBA" id="ARBA00022490"/>
    </source>
</evidence>
<dbReference type="EMBL" id="VXPY01000121">
    <property type="protein sequence ID" value="MYD91926.1"/>
    <property type="molecule type" value="Genomic_DNA"/>
</dbReference>
<comment type="subcellular location">
    <subcellularLocation>
        <location evidence="1">Cytoplasm</location>
    </subcellularLocation>
</comment>
<evidence type="ECO:0000256" key="7">
    <source>
        <dbReference type="ARBA" id="ARBA00025526"/>
    </source>
</evidence>
<accession>A0A6B1DXZ9</accession>
<evidence type="ECO:0000256" key="2">
    <source>
        <dbReference type="ARBA" id="ARBA00015953"/>
    </source>
</evidence>